<comment type="caution">
    <text evidence="1">The sequence shown here is derived from an EMBL/GenBank/DDBJ whole genome shotgun (WGS) entry which is preliminary data.</text>
</comment>
<proteinExistence type="predicted"/>
<dbReference type="OrthoDB" id="5983686at2759"/>
<dbReference type="EMBL" id="CACRXK020013765">
    <property type="protein sequence ID" value="CAB4025697.1"/>
    <property type="molecule type" value="Genomic_DNA"/>
</dbReference>
<accession>A0A6S7J5M0</accession>
<keyword evidence="2" id="KW-1185">Reference proteome</keyword>
<dbReference type="PROSITE" id="PS50878">
    <property type="entry name" value="RT_POL"/>
    <property type="match status" value="1"/>
</dbReference>
<dbReference type="AlphaFoldDB" id="A0A6S7J5M0"/>
<reference evidence="1" key="1">
    <citation type="submission" date="2020-04" db="EMBL/GenBank/DDBJ databases">
        <authorList>
            <person name="Alioto T."/>
            <person name="Alioto T."/>
            <person name="Gomez Garrido J."/>
        </authorList>
    </citation>
    <scope>NUCLEOTIDE SEQUENCE</scope>
    <source>
        <strain evidence="1">A484AB</strain>
    </source>
</reference>
<name>A0A6S7J5M0_PARCT</name>
<dbReference type="InterPro" id="IPR000477">
    <property type="entry name" value="RT_dom"/>
</dbReference>
<evidence type="ECO:0000313" key="1">
    <source>
        <dbReference type="EMBL" id="CAB4025697.1"/>
    </source>
</evidence>
<organism evidence="1 2">
    <name type="scientific">Paramuricea clavata</name>
    <name type="common">Red gorgonian</name>
    <name type="synonym">Violescent sea-whip</name>
    <dbReference type="NCBI Taxonomy" id="317549"/>
    <lineage>
        <taxon>Eukaryota</taxon>
        <taxon>Metazoa</taxon>
        <taxon>Cnidaria</taxon>
        <taxon>Anthozoa</taxon>
        <taxon>Octocorallia</taxon>
        <taxon>Malacalcyonacea</taxon>
        <taxon>Plexauridae</taxon>
        <taxon>Paramuricea</taxon>
    </lineage>
</organism>
<gene>
    <name evidence="1" type="ORF">PACLA_8A085531</name>
</gene>
<protein>
    <submittedName>
        <fullName evidence="1">Uncharacterized protein</fullName>
    </submittedName>
</protein>
<sequence>MTRMLQYLLFWNNKNLDVVALYTSVPVNEAINVAVDNFPSTTGPLTREDIQQLSYPFSLDAVALYTSVPVNEAINIAVDNFPSTTGPLTREDIKDLLTVLLHNTYFCFNTQVFLQIEDLPMGSSLSGILAILFMDRLDCGVIDLYNISNPYDRYVDDIYSQASDEKEADAFHSIMNSAHPRIQFEIEKPNTSPDGRSLSLLDVTVTIRPDGNTEFEFYKKKAKKPIFINYKSAIPKKTKRNIIRNEM</sequence>
<dbReference type="Proteomes" id="UP001152795">
    <property type="component" value="Unassembled WGS sequence"/>
</dbReference>
<dbReference type="PANTHER" id="PTHR21301">
    <property type="entry name" value="REVERSE TRANSCRIPTASE"/>
    <property type="match status" value="1"/>
</dbReference>
<dbReference type="PANTHER" id="PTHR21301:SF10">
    <property type="entry name" value="REVERSE TRANSCRIPTASE DOMAIN-CONTAINING PROTEIN"/>
    <property type="match status" value="1"/>
</dbReference>
<evidence type="ECO:0000313" key="2">
    <source>
        <dbReference type="Proteomes" id="UP001152795"/>
    </source>
</evidence>